<dbReference type="eggNOG" id="KOG0395">
    <property type="taxonomic scope" value="Eukaryota"/>
</dbReference>
<dbReference type="Proteomes" id="UP000006671">
    <property type="component" value="Unassembled WGS sequence"/>
</dbReference>
<accession>D2VCL5</accession>
<evidence type="ECO:0000313" key="4">
    <source>
        <dbReference type="Proteomes" id="UP000006671"/>
    </source>
</evidence>
<proteinExistence type="predicted"/>
<evidence type="ECO:0000256" key="1">
    <source>
        <dbReference type="ARBA" id="ARBA00022741"/>
    </source>
</evidence>
<dbReference type="OMA" id="QHDERMP"/>
<dbReference type="PROSITE" id="PS51420">
    <property type="entry name" value="RHO"/>
    <property type="match status" value="1"/>
</dbReference>
<dbReference type="SMART" id="SM00173">
    <property type="entry name" value="RAS"/>
    <property type="match status" value="1"/>
</dbReference>
<sequence>MSEIKIALVGGGCVGKSSITIRHIENIFNNENFYDPTIEDSYLKEENVDGETFFVDILDTSGQEEFHSLRDVYMRQRDGFILVYSVTDRKSIEEVTKFVELVRRAKDTDNIPMVLIGNKSDLESERQISTTQGKNLAEMLGISHFFETSAKTGFNIKESFQSIIRETNQFLMKKSLDKKPLKNKQKKQKKCTIM</sequence>
<dbReference type="PROSITE" id="PS51421">
    <property type="entry name" value="RAS"/>
    <property type="match status" value="1"/>
</dbReference>
<dbReference type="InterPro" id="IPR005225">
    <property type="entry name" value="Small_GTP-bd"/>
</dbReference>
<dbReference type="FunFam" id="3.40.50.300:FF:001423">
    <property type="entry name" value="Ras family GTPase"/>
    <property type="match status" value="1"/>
</dbReference>
<dbReference type="AlphaFoldDB" id="D2VCL5"/>
<dbReference type="InterPro" id="IPR027417">
    <property type="entry name" value="P-loop_NTPase"/>
</dbReference>
<dbReference type="GO" id="GO:0016020">
    <property type="term" value="C:membrane"/>
    <property type="evidence" value="ECO:0007669"/>
    <property type="project" value="InterPro"/>
</dbReference>
<protein>
    <submittedName>
        <fullName evidence="3">Ras family small GTPase</fullName>
    </submittedName>
</protein>
<dbReference type="PANTHER" id="PTHR24070">
    <property type="entry name" value="RAS, DI-RAS, AND RHEB FAMILY MEMBERS OF SMALL GTPASE SUPERFAMILY"/>
    <property type="match status" value="1"/>
</dbReference>
<dbReference type="NCBIfam" id="TIGR00231">
    <property type="entry name" value="small_GTP"/>
    <property type="match status" value="1"/>
</dbReference>
<dbReference type="Gene3D" id="3.40.50.300">
    <property type="entry name" value="P-loop containing nucleotide triphosphate hydrolases"/>
    <property type="match status" value="1"/>
</dbReference>
<dbReference type="OrthoDB" id="5976022at2759"/>
<dbReference type="GO" id="GO:0003924">
    <property type="term" value="F:GTPase activity"/>
    <property type="evidence" value="ECO:0007669"/>
    <property type="project" value="InterPro"/>
</dbReference>
<dbReference type="CDD" id="cd00876">
    <property type="entry name" value="Ras"/>
    <property type="match status" value="1"/>
</dbReference>
<dbReference type="SMART" id="SM00174">
    <property type="entry name" value="RHO"/>
    <property type="match status" value="1"/>
</dbReference>
<dbReference type="RefSeq" id="XP_002678182.1">
    <property type="nucleotide sequence ID" value="XM_002678136.1"/>
</dbReference>
<gene>
    <name evidence="3" type="ORF">NAEGRDRAFT_32931</name>
</gene>
<dbReference type="SMART" id="SM00175">
    <property type="entry name" value="RAB"/>
    <property type="match status" value="1"/>
</dbReference>
<dbReference type="InParanoid" id="D2VCL5"/>
<dbReference type="GeneID" id="8857330"/>
<evidence type="ECO:0000313" key="3">
    <source>
        <dbReference type="EMBL" id="EFC45438.1"/>
    </source>
</evidence>
<dbReference type="EMBL" id="GG738863">
    <property type="protein sequence ID" value="EFC45438.1"/>
    <property type="molecule type" value="Genomic_DNA"/>
</dbReference>
<dbReference type="VEuPathDB" id="AmoebaDB:NAEGRDRAFT_32931"/>
<evidence type="ECO:0000256" key="2">
    <source>
        <dbReference type="ARBA" id="ARBA00023134"/>
    </source>
</evidence>
<keyword evidence="1" id="KW-0547">Nucleotide-binding</keyword>
<dbReference type="InterPro" id="IPR020849">
    <property type="entry name" value="Small_GTPase_Ras-type"/>
</dbReference>
<organism evidence="4">
    <name type="scientific">Naegleria gruberi</name>
    <name type="common">Amoeba</name>
    <dbReference type="NCBI Taxonomy" id="5762"/>
    <lineage>
        <taxon>Eukaryota</taxon>
        <taxon>Discoba</taxon>
        <taxon>Heterolobosea</taxon>
        <taxon>Tetramitia</taxon>
        <taxon>Eutetramitia</taxon>
        <taxon>Vahlkampfiidae</taxon>
        <taxon>Naegleria</taxon>
    </lineage>
</organism>
<dbReference type="PROSITE" id="PS51419">
    <property type="entry name" value="RAB"/>
    <property type="match status" value="1"/>
</dbReference>
<name>D2VCL5_NAEGR</name>
<keyword evidence="4" id="KW-1185">Reference proteome</keyword>
<dbReference type="GO" id="GO:0007165">
    <property type="term" value="P:signal transduction"/>
    <property type="evidence" value="ECO:0007669"/>
    <property type="project" value="InterPro"/>
</dbReference>
<dbReference type="STRING" id="5762.D2VCL5"/>
<dbReference type="PRINTS" id="PR00449">
    <property type="entry name" value="RASTRNSFRMNG"/>
</dbReference>
<keyword evidence="2" id="KW-0342">GTP-binding</keyword>
<dbReference type="SUPFAM" id="SSF52540">
    <property type="entry name" value="P-loop containing nucleoside triphosphate hydrolases"/>
    <property type="match status" value="1"/>
</dbReference>
<dbReference type="Pfam" id="PF00071">
    <property type="entry name" value="Ras"/>
    <property type="match status" value="1"/>
</dbReference>
<dbReference type="KEGG" id="ngr:NAEGRDRAFT_32931"/>
<dbReference type="InterPro" id="IPR001806">
    <property type="entry name" value="Small_GTPase"/>
</dbReference>
<dbReference type="GO" id="GO:0005525">
    <property type="term" value="F:GTP binding"/>
    <property type="evidence" value="ECO:0007669"/>
    <property type="project" value="UniProtKB-KW"/>
</dbReference>
<reference evidence="3 4" key="1">
    <citation type="journal article" date="2010" name="Cell">
        <title>The genome of Naegleria gruberi illuminates early eukaryotic versatility.</title>
        <authorList>
            <person name="Fritz-Laylin L.K."/>
            <person name="Prochnik S.E."/>
            <person name="Ginger M.L."/>
            <person name="Dacks J.B."/>
            <person name="Carpenter M.L."/>
            <person name="Field M.C."/>
            <person name="Kuo A."/>
            <person name="Paredez A."/>
            <person name="Chapman J."/>
            <person name="Pham J."/>
            <person name="Shu S."/>
            <person name="Neupane R."/>
            <person name="Cipriano M."/>
            <person name="Mancuso J."/>
            <person name="Tu H."/>
            <person name="Salamov A."/>
            <person name="Lindquist E."/>
            <person name="Shapiro H."/>
            <person name="Lucas S."/>
            <person name="Grigoriev I.V."/>
            <person name="Cande W.Z."/>
            <person name="Fulton C."/>
            <person name="Rokhsar D.S."/>
            <person name="Dawson S.C."/>
        </authorList>
    </citation>
    <scope>NUCLEOTIDE SEQUENCE [LARGE SCALE GENOMIC DNA]</scope>
    <source>
        <strain evidence="3 4">NEG-M</strain>
    </source>
</reference>